<dbReference type="Proteomes" id="UP000292298">
    <property type="component" value="Unassembled WGS sequence"/>
</dbReference>
<dbReference type="PROSITE" id="PS00092">
    <property type="entry name" value="N6_MTASE"/>
    <property type="match status" value="1"/>
</dbReference>
<dbReference type="EC" id="2.1.1.72" evidence="2"/>
<dbReference type="GO" id="GO:0008170">
    <property type="term" value="F:N-methyltransferase activity"/>
    <property type="evidence" value="ECO:0007669"/>
    <property type="project" value="InterPro"/>
</dbReference>
<dbReference type="PRINTS" id="PR00506">
    <property type="entry name" value="D21N6MTFRASE"/>
</dbReference>
<evidence type="ECO:0000256" key="6">
    <source>
        <dbReference type="ARBA" id="ARBA00047942"/>
    </source>
</evidence>
<evidence type="ECO:0000313" key="9">
    <source>
        <dbReference type="EMBL" id="RZU98722.1"/>
    </source>
</evidence>
<dbReference type="InterPro" id="IPR002941">
    <property type="entry name" value="DNA_methylase_N4/N6"/>
</dbReference>
<evidence type="ECO:0000256" key="1">
    <source>
        <dbReference type="ARBA" id="ARBA00006594"/>
    </source>
</evidence>
<dbReference type="GO" id="GO:0032259">
    <property type="term" value="P:methylation"/>
    <property type="evidence" value="ECO:0007669"/>
    <property type="project" value="UniProtKB-KW"/>
</dbReference>
<dbReference type="RefSeq" id="WP_130503010.1">
    <property type="nucleotide sequence ID" value="NZ_SHLI01000001.1"/>
</dbReference>
<dbReference type="GO" id="GO:0009007">
    <property type="term" value="F:site-specific DNA-methyltransferase (adenine-specific) activity"/>
    <property type="evidence" value="ECO:0007669"/>
    <property type="project" value="UniProtKB-EC"/>
</dbReference>
<evidence type="ECO:0000256" key="2">
    <source>
        <dbReference type="ARBA" id="ARBA00011900"/>
    </source>
</evidence>
<feature type="domain" description="DNA methylase N-4/N-6" evidence="8">
    <location>
        <begin position="123"/>
        <end position="427"/>
    </location>
</feature>
<name>A0A4Q8D0D5_9GAMM</name>
<dbReference type="EMBL" id="SHLI01000001">
    <property type="protein sequence ID" value="RZU98722.1"/>
    <property type="molecule type" value="Genomic_DNA"/>
</dbReference>
<dbReference type="InterPro" id="IPR002052">
    <property type="entry name" value="DNA_methylase_N6_adenine_CS"/>
</dbReference>
<dbReference type="GO" id="GO:0003677">
    <property type="term" value="F:DNA binding"/>
    <property type="evidence" value="ECO:0007669"/>
    <property type="project" value="InterPro"/>
</dbReference>
<comment type="catalytic activity">
    <reaction evidence="6">
        <text>a 2'-deoxyadenosine in DNA + S-adenosyl-L-methionine = an N(6)-methyl-2'-deoxyadenosine in DNA + S-adenosyl-L-homocysteine + H(+)</text>
        <dbReference type="Rhea" id="RHEA:15197"/>
        <dbReference type="Rhea" id="RHEA-COMP:12418"/>
        <dbReference type="Rhea" id="RHEA-COMP:12419"/>
        <dbReference type="ChEBI" id="CHEBI:15378"/>
        <dbReference type="ChEBI" id="CHEBI:57856"/>
        <dbReference type="ChEBI" id="CHEBI:59789"/>
        <dbReference type="ChEBI" id="CHEBI:90615"/>
        <dbReference type="ChEBI" id="CHEBI:90616"/>
        <dbReference type="EC" id="2.1.1.72"/>
    </reaction>
</comment>
<evidence type="ECO:0000256" key="5">
    <source>
        <dbReference type="ARBA" id="ARBA00022691"/>
    </source>
</evidence>
<protein>
    <recommendedName>
        <fullName evidence="2">site-specific DNA-methyltransferase (adenine-specific)</fullName>
        <ecNumber evidence="2">2.1.1.72</ecNumber>
    </recommendedName>
</protein>
<feature type="region of interest" description="Disordered" evidence="7">
    <location>
        <begin position="267"/>
        <end position="286"/>
    </location>
</feature>
<keyword evidence="5" id="KW-0949">S-adenosyl-L-methionine</keyword>
<keyword evidence="3 9" id="KW-0489">Methyltransferase</keyword>
<dbReference type="PIRSF" id="PIRSF015855">
    <property type="entry name" value="TypeIII_Mtase_mKpnI"/>
    <property type="match status" value="1"/>
</dbReference>
<organism evidence="9 10">
    <name type="scientific">Spiribacter vilamensis</name>
    <dbReference type="NCBI Taxonomy" id="531306"/>
    <lineage>
        <taxon>Bacteria</taxon>
        <taxon>Pseudomonadati</taxon>
        <taxon>Pseudomonadota</taxon>
        <taxon>Gammaproteobacteria</taxon>
        <taxon>Chromatiales</taxon>
        <taxon>Ectothiorhodospiraceae</taxon>
        <taxon>Spiribacter</taxon>
    </lineage>
</organism>
<reference evidence="9 10" key="1">
    <citation type="submission" date="2019-02" db="EMBL/GenBank/DDBJ databases">
        <title>Genomic Encyclopedia of Type Strains, Phase IV (KMG-IV): sequencing the most valuable type-strain genomes for metagenomic binning, comparative biology and taxonomic classification.</title>
        <authorList>
            <person name="Goeker M."/>
        </authorList>
    </citation>
    <scope>NUCLEOTIDE SEQUENCE [LARGE SCALE GENOMIC DNA]</scope>
    <source>
        <strain evidence="9 10">DSM 21056</strain>
    </source>
</reference>
<dbReference type="AlphaFoldDB" id="A0A4Q8D0D5"/>
<evidence type="ECO:0000256" key="3">
    <source>
        <dbReference type="ARBA" id="ARBA00022603"/>
    </source>
</evidence>
<dbReference type="SUPFAM" id="SSF53335">
    <property type="entry name" value="S-adenosyl-L-methionine-dependent methyltransferases"/>
    <property type="match status" value="1"/>
</dbReference>
<dbReference type="OrthoDB" id="9816043at2"/>
<keyword evidence="10" id="KW-1185">Reference proteome</keyword>
<evidence type="ECO:0000313" key="10">
    <source>
        <dbReference type="Proteomes" id="UP000292298"/>
    </source>
</evidence>
<accession>A0A4Q8D0D5</accession>
<evidence type="ECO:0000259" key="8">
    <source>
        <dbReference type="Pfam" id="PF01555"/>
    </source>
</evidence>
<dbReference type="Pfam" id="PF01555">
    <property type="entry name" value="N6_N4_Mtase"/>
    <property type="match status" value="1"/>
</dbReference>
<evidence type="ECO:0000256" key="4">
    <source>
        <dbReference type="ARBA" id="ARBA00022679"/>
    </source>
</evidence>
<gene>
    <name evidence="9" type="ORF">EV698_0983</name>
</gene>
<dbReference type="InterPro" id="IPR029063">
    <property type="entry name" value="SAM-dependent_MTases_sf"/>
</dbReference>
<dbReference type="Gene3D" id="3.40.50.150">
    <property type="entry name" value="Vaccinia Virus protein VP39"/>
    <property type="match status" value="1"/>
</dbReference>
<evidence type="ECO:0000256" key="7">
    <source>
        <dbReference type="SAM" id="MobiDB-lite"/>
    </source>
</evidence>
<proteinExistence type="inferred from homology"/>
<comment type="caution">
    <text evidence="9">The sequence shown here is derived from an EMBL/GenBank/DDBJ whole genome shotgun (WGS) entry which is preliminary data.</text>
</comment>
<keyword evidence="4 9" id="KW-0808">Transferase</keyword>
<sequence length="627" mass="71079">MDKLDPKQDGASPDIVQENIDKLRELFPDAFAEGSDRDGSRWKVDFDALRQILGDYVEDERERYSFSWHGKARARQIAQTPSAGTLRPCPEESVNWDTTQNLFIEGDNLEVLKLLQKSYHKQVKMIYIDPPYNTGGEFIYPDRFQDNLDTYLRYTGQIDDQGFKVSANSESSGRYHTNWLNMMYPRLRLARNLLRDDGIIFVSIDDNEIENLRKIMGEIFGEENEVACVVWQHSVQPKGYSGIFSLHHNYVLCFRKSDNFQLHSLPRSEEDNKNYSNPDDDSNGAWRAGDVRNALYRPNLIYQLTTPSGKTIDPPENGWRWSKEKMEEKIKSGEVVFSKDESRIVRKIYLYRQEGRPPESIWFARDAGTTRKASDELKALFDGKVPFDTTKPTSLILRMLQLAGVKDDDLCLDFFAGSGSTAHAVLNHQAGRFLMVQLPEPINEEVPHGKAAASLGMSTVAEVCRERVRRVVERIDVDNASEGASYRRDMGFKVLKLSASNIVPWDPKEDEIEASLFGSINSIKPKRTQRDVLHELLLKYGLDLAVPIKERDIAGRTVFLIGAGALVVCLADDVNLDVVKGIAALKDELTPEVMRVVFKDAGFADDVVKTNTVQILRQAGIEDVKSL</sequence>
<comment type="similarity">
    <text evidence="1">Belongs to the N(4)/N(6)-methyltransferase family.</text>
</comment>
<dbReference type="InterPro" id="IPR002295">
    <property type="entry name" value="N4/N6-MTase_EcoPI_Mod-like"/>
</dbReference>